<dbReference type="RefSeq" id="WP_094362218.1">
    <property type="nucleotide sequence ID" value="NZ_NMVQ01000001.1"/>
</dbReference>
<name>A0A255HBM8_9ACTN</name>
<gene>
    <name evidence="2" type="ORF">CGZ93_00640</name>
</gene>
<dbReference type="EMBL" id="NMVQ01000001">
    <property type="protein sequence ID" value="OYO25011.1"/>
    <property type="molecule type" value="Genomic_DNA"/>
</dbReference>
<proteinExistence type="predicted"/>
<dbReference type="Proteomes" id="UP000216311">
    <property type="component" value="Unassembled WGS sequence"/>
</dbReference>
<reference evidence="2 3" key="1">
    <citation type="submission" date="2017-07" db="EMBL/GenBank/DDBJ databases">
        <title>Draft whole genome sequences of clinical Proprionibacteriaceae strains.</title>
        <authorList>
            <person name="Bernier A.-M."/>
            <person name="Bernard K."/>
            <person name="Domingo M.-C."/>
        </authorList>
    </citation>
    <scope>NUCLEOTIDE SEQUENCE [LARGE SCALE GENOMIC DNA]</scope>
    <source>
        <strain evidence="2 3">NML 130396</strain>
    </source>
</reference>
<evidence type="ECO:0000313" key="3">
    <source>
        <dbReference type="Proteomes" id="UP000216311"/>
    </source>
</evidence>
<comment type="caution">
    <text evidence="2">The sequence shown here is derived from an EMBL/GenBank/DDBJ whole genome shotgun (WGS) entry which is preliminary data.</text>
</comment>
<dbReference type="AlphaFoldDB" id="A0A255HBM8"/>
<evidence type="ECO:0000313" key="2">
    <source>
        <dbReference type="EMBL" id="OYO25011.1"/>
    </source>
</evidence>
<dbReference type="OrthoDB" id="3733022at2"/>
<keyword evidence="3" id="KW-1185">Reference proteome</keyword>
<accession>A0A255HBM8</accession>
<organism evidence="2 3">
    <name type="scientific">Enemella dayhoffiae</name>
    <dbReference type="NCBI Taxonomy" id="2016507"/>
    <lineage>
        <taxon>Bacteria</taxon>
        <taxon>Bacillati</taxon>
        <taxon>Actinomycetota</taxon>
        <taxon>Actinomycetes</taxon>
        <taxon>Propionibacteriales</taxon>
        <taxon>Propionibacteriaceae</taxon>
        <taxon>Enemella</taxon>
    </lineage>
</organism>
<evidence type="ECO:0000256" key="1">
    <source>
        <dbReference type="SAM" id="MobiDB-lite"/>
    </source>
</evidence>
<protein>
    <submittedName>
        <fullName evidence="2">Uncharacterized protein</fullName>
    </submittedName>
</protein>
<sequence length="114" mass="12908">MTSRITVDPGQIREFSKFLDEMTREIGSIRKQVHDYTPSGTEKVHFGEFTKSAQAAKRHHDSVAAGHDRAKRLHDRSDEITEATRRLAGQYDDLEELNGATAAQVTDELNRKRA</sequence>
<feature type="region of interest" description="Disordered" evidence="1">
    <location>
        <begin position="56"/>
        <end position="78"/>
    </location>
</feature>